<dbReference type="EMBL" id="GL988045">
    <property type="protein sequence ID" value="EGS18864.1"/>
    <property type="molecule type" value="Genomic_DNA"/>
</dbReference>
<dbReference type="Proteomes" id="UP000008066">
    <property type="component" value="Unassembled WGS sequence"/>
</dbReference>
<keyword evidence="3" id="KW-1185">Reference proteome</keyword>
<dbReference type="RefSeq" id="XP_006695809.1">
    <property type="nucleotide sequence ID" value="XM_006695746.1"/>
</dbReference>
<evidence type="ECO:0000313" key="2">
    <source>
        <dbReference type="EMBL" id="EGS18864.1"/>
    </source>
</evidence>
<feature type="region of interest" description="Disordered" evidence="1">
    <location>
        <begin position="1"/>
        <end position="42"/>
    </location>
</feature>
<evidence type="ECO:0000256" key="1">
    <source>
        <dbReference type="SAM" id="MobiDB-lite"/>
    </source>
</evidence>
<organism evidence="3">
    <name type="scientific">Chaetomium thermophilum (strain DSM 1495 / CBS 144.50 / IMI 039719)</name>
    <name type="common">Thermochaetoides thermophila</name>
    <dbReference type="NCBI Taxonomy" id="759272"/>
    <lineage>
        <taxon>Eukaryota</taxon>
        <taxon>Fungi</taxon>
        <taxon>Dikarya</taxon>
        <taxon>Ascomycota</taxon>
        <taxon>Pezizomycotina</taxon>
        <taxon>Sordariomycetes</taxon>
        <taxon>Sordariomycetidae</taxon>
        <taxon>Sordariales</taxon>
        <taxon>Chaetomiaceae</taxon>
        <taxon>Thermochaetoides</taxon>
    </lineage>
</organism>
<dbReference type="eggNOG" id="ENOG502T3D7">
    <property type="taxonomic scope" value="Eukaryota"/>
</dbReference>
<dbReference type="AlphaFoldDB" id="G0SBT8"/>
<dbReference type="KEGG" id="cthr:CTHT_0054750"/>
<dbReference type="HOGENOM" id="CLU_158153_0_0_1"/>
<proteinExistence type="predicted"/>
<dbReference type="GeneID" id="18259513"/>
<dbReference type="OrthoDB" id="5121433at2759"/>
<accession>G0SBT8</accession>
<evidence type="ECO:0000313" key="3">
    <source>
        <dbReference type="Proteomes" id="UP000008066"/>
    </source>
</evidence>
<protein>
    <submittedName>
        <fullName evidence="2">Uncharacterized protein</fullName>
    </submittedName>
</protein>
<sequence length="102" mass="11197">MNVKDTPMDQGVASMTSPSQSGPSPTQDDAKVGPGSWNTKKFRDEYETLKNRLLDSQFSVAEYPDPLAPKPPHPKQYPVGTGPTVEQRLLKLISEIKAANEN</sequence>
<feature type="region of interest" description="Disordered" evidence="1">
    <location>
        <begin position="62"/>
        <end position="83"/>
    </location>
</feature>
<reference evidence="2 3" key="1">
    <citation type="journal article" date="2011" name="Cell">
        <title>Insight into structure and assembly of the nuclear pore complex by utilizing the genome of a eukaryotic thermophile.</title>
        <authorList>
            <person name="Amlacher S."/>
            <person name="Sarges P."/>
            <person name="Flemming D."/>
            <person name="van Noort V."/>
            <person name="Kunze R."/>
            <person name="Devos D.P."/>
            <person name="Arumugam M."/>
            <person name="Bork P."/>
            <person name="Hurt E."/>
        </authorList>
    </citation>
    <scope>NUCLEOTIDE SEQUENCE [LARGE SCALE GENOMIC DNA]</scope>
    <source>
        <strain evidence="3">DSM 1495 / CBS 144.50 / IMI 039719</strain>
    </source>
</reference>
<feature type="compositionally biased region" description="Pro residues" evidence="1">
    <location>
        <begin position="66"/>
        <end position="75"/>
    </location>
</feature>
<name>G0SBT8_CHATD</name>
<gene>
    <name evidence="2" type="ORF">CTHT_0054750</name>
</gene>
<feature type="compositionally biased region" description="Low complexity" evidence="1">
    <location>
        <begin position="14"/>
        <end position="27"/>
    </location>
</feature>